<dbReference type="InterPro" id="IPR016055">
    <property type="entry name" value="A-D-PHexomutase_a/b/a-I/II/III"/>
</dbReference>
<dbReference type="PANTHER" id="PTHR45955">
    <property type="entry name" value="PHOSPHOACETYLGLUCOSAMINE MUTASE"/>
    <property type="match status" value="1"/>
</dbReference>
<evidence type="ECO:0000313" key="2">
    <source>
        <dbReference type="EMBL" id="CAK9206849.1"/>
    </source>
</evidence>
<proteinExistence type="predicted"/>
<dbReference type="Pfam" id="PF21404">
    <property type="entry name" value="AMG1_III"/>
    <property type="match status" value="1"/>
</dbReference>
<gene>
    <name evidence="2" type="ORF">CSSPTR1EN2_LOCUS8554</name>
</gene>
<dbReference type="EMBL" id="OZ019907">
    <property type="protein sequence ID" value="CAK9206849.1"/>
    <property type="molecule type" value="Genomic_DNA"/>
</dbReference>
<protein>
    <recommendedName>
        <fullName evidence="1">Phosphoacetylglucosamine mutase AMG1 domain-containing protein</fullName>
    </recommendedName>
</protein>
<dbReference type="InterPro" id="IPR049022">
    <property type="entry name" value="AMG1_III"/>
</dbReference>
<sequence length="259" mass="27814">MELADPSDGMPSVAWELDLVHMANAPDMENFIQVLVSGNSWPCGLLGFRAQSENVRSRNDASSEVLLARDTRPSGEALVPAACQGVEAVRGTVAHDMGILTTLQLHWMVQSFNNGVPAPESDYFQQHSNSFSCASINGDGDQVVYFYIPDKHEDRYSGPVCTLHLLDGDKIAAIFGLFIIGQLYILAGSKSSVSNATAAHKAVIPGNAEVKVAVVQTAYANGPSTNYTKQVLRLEVASTPTGVINIFIRRQNSMISGST</sequence>
<organism evidence="2 3">
    <name type="scientific">Sphagnum troendelagicum</name>
    <dbReference type="NCBI Taxonomy" id="128251"/>
    <lineage>
        <taxon>Eukaryota</taxon>
        <taxon>Viridiplantae</taxon>
        <taxon>Streptophyta</taxon>
        <taxon>Embryophyta</taxon>
        <taxon>Bryophyta</taxon>
        <taxon>Sphagnophytina</taxon>
        <taxon>Sphagnopsida</taxon>
        <taxon>Sphagnales</taxon>
        <taxon>Sphagnaceae</taxon>
        <taxon>Sphagnum</taxon>
    </lineage>
</organism>
<accession>A0ABP0TWT5</accession>
<dbReference type="PANTHER" id="PTHR45955:SF1">
    <property type="entry name" value="PHOSPHOACETYLGLUCOSAMINE MUTASE"/>
    <property type="match status" value="1"/>
</dbReference>
<evidence type="ECO:0000259" key="1">
    <source>
        <dbReference type="Pfam" id="PF21404"/>
    </source>
</evidence>
<keyword evidence="3" id="KW-1185">Reference proteome</keyword>
<dbReference type="Gene3D" id="3.40.120.10">
    <property type="entry name" value="Alpha-D-Glucose-1,6-Bisphosphate, subunit A, domain 3"/>
    <property type="match status" value="1"/>
</dbReference>
<evidence type="ECO:0000313" key="3">
    <source>
        <dbReference type="Proteomes" id="UP001497512"/>
    </source>
</evidence>
<dbReference type="SUPFAM" id="SSF53738">
    <property type="entry name" value="Phosphoglucomutase, first 3 domains"/>
    <property type="match status" value="1"/>
</dbReference>
<reference evidence="2" key="1">
    <citation type="submission" date="2024-02" db="EMBL/GenBank/DDBJ databases">
        <authorList>
            <consortium name="ELIXIR-Norway"/>
            <consortium name="Elixir Norway"/>
        </authorList>
    </citation>
    <scope>NUCLEOTIDE SEQUENCE</scope>
</reference>
<feature type="domain" description="Phosphoacetylglucosamine mutase AMG1" evidence="1">
    <location>
        <begin position="167"/>
        <end position="246"/>
    </location>
</feature>
<name>A0ABP0TWT5_9BRYO</name>
<dbReference type="Proteomes" id="UP001497512">
    <property type="component" value="Chromosome 15"/>
</dbReference>